<feature type="compositionally biased region" description="Low complexity" evidence="1">
    <location>
        <begin position="2159"/>
        <end position="2179"/>
    </location>
</feature>
<dbReference type="InterPro" id="IPR022041">
    <property type="entry name" value="Methyltransf_FA"/>
</dbReference>
<feature type="signal peptide" evidence="2">
    <location>
        <begin position="1"/>
        <end position="21"/>
    </location>
</feature>
<protein>
    <recommendedName>
        <fullName evidence="7">Fucolectin tachylectin-4 pentraxin-1 domain-containing protein</fullName>
    </recommendedName>
</protein>
<dbReference type="Gene3D" id="2.60.120.260">
    <property type="entry name" value="Galactose-binding domain-like"/>
    <property type="match status" value="6"/>
</dbReference>
<feature type="region of interest" description="Disordered" evidence="1">
    <location>
        <begin position="1158"/>
        <end position="1200"/>
    </location>
</feature>
<evidence type="ECO:0000256" key="1">
    <source>
        <dbReference type="SAM" id="MobiDB-lite"/>
    </source>
</evidence>
<dbReference type="EMBL" id="JALLPJ020001087">
    <property type="protein sequence ID" value="KAL3776676.1"/>
    <property type="molecule type" value="Genomic_DNA"/>
</dbReference>
<dbReference type="PANTHER" id="PTHR45713:SF6">
    <property type="entry name" value="F5_8 TYPE C DOMAIN-CONTAINING PROTEIN"/>
    <property type="match status" value="1"/>
</dbReference>
<dbReference type="PANTHER" id="PTHR45713">
    <property type="entry name" value="FTP DOMAIN-CONTAINING PROTEIN"/>
    <property type="match status" value="1"/>
</dbReference>
<dbReference type="InterPro" id="IPR056057">
    <property type="entry name" value="DUF7640"/>
</dbReference>
<feature type="region of interest" description="Disordered" evidence="1">
    <location>
        <begin position="2333"/>
        <end position="2369"/>
    </location>
</feature>
<comment type="caution">
    <text evidence="5">The sequence shown here is derived from an EMBL/GenBank/DDBJ whole genome shotgun (WGS) entry which is preliminary data.</text>
</comment>
<keyword evidence="6" id="KW-1185">Reference proteome</keyword>
<evidence type="ECO:0000256" key="2">
    <source>
        <dbReference type="SAM" id="SignalP"/>
    </source>
</evidence>
<feature type="compositionally biased region" description="Low complexity" evidence="1">
    <location>
        <begin position="2134"/>
        <end position="2152"/>
    </location>
</feature>
<evidence type="ECO:0000259" key="3">
    <source>
        <dbReference type="Pfam" id="PF12248"/>
    </source>
</evidence>
<feature type="domain" description="DUF7640" evidence="4">
    <location>
        <begin position="782"/>
        <end position="889"/>
    </location>
</feature>
<proteinExistence type="predicted"/>
<accession>A0ABD3NPV0</accession>
<organism evidence="5 6">
    <name type="scientific">Cyclotella atomus</name>
    <dbReference type="NCBI Taxonomy" id="382360"/>
    <lineage>
        <taxon>Eukaryota</taxon>
        <taxon>Sar</taxon>
        <taxon>Stramenopiles</taxon>
        <taxon>Ochrophyta</taxon>
        <taxon>Bacillariophyta</taxon>
        <taxon>Coscinodiscophyceae</taxon>
        <taxon>Thalassiosirophycidae</taxon>
        <taxon>Stephanodiscales</taxon>
        <taxon>Stephanodiscaceae</taxon>
        <taxon>Cyclotella</taxon>
    </lineage>
</organism>
<evidence type="ECO:0008006" key="7">
    <source>
        <dbReference type="Google" id="ProtNLM"/>
    </source>
</evidence>
<name>A0ABD3NPV0_9STRA</name>
<feature type="domain" description="Farnesoic acid O-methyl transferase" evidence="3">
    <location>
        <begin position="2644"/>
        <end position="2742"/>
    </location>
</feature>
<dbReference type="Proteomes" id="UP001530400">
    <property type="component" value="Unassembled WGS sequence"/>
</dbReference>
<feature type="domain" description="DUF7640" evidence="4">
    <location>
        <begin position="1026"/>
        <end position="1102"/>
    </location>
</feature>
<feature type="chain" id="PRO_5044809197" description="Fucolectin tachylectin-4 pentraxin-1 domain-containing protein" evidence="2">
    <location>
        <begin position="22"/>
        <end position="2994"/>
    </location>
</feature>
<feature type="domain" description="DUF7640" evidence="4">
    <location>
        <begin position="355"/>
        <end position="462"/>
    </location>
</feature>
<evidence type="ECO:0000259" key="4">
    <source>
        <dbReference type="Pfam" id="PF24646"/>
    </source>
</evidence>
<dbReference type="InterPro" id="IPR008979">
    <property type="entry name" value="Galactose-bd-like_sf"/>
</dbReference>
<gene>
    <name evidence="5" type="ORF">ACHAWO_005184</name>
</gene>
<keyword evidence="2" id="KW-0732">Signal</keyword>
<sequence>MKLTLPAATLTALLSSGVVLSTDQNIGVVKTEAAHPTKVDHDMVHDVDWNNRSMRLKEKLKHTHPSAIPTALLSSGVLLSTSQATGLAESAVVEKELKMQGTNAAVKDDHMGQVNVDSRSIRLKEMLKAKSDLRRKLWSQDIYLVKAKTAKHCTPPGFYEMTDVGVLDCELPESFCIEDTMSSLGGSCAQVVSGDNWVAKGVEGLENKGGNEYLKPLTAKDMMKAKSLLERNEGSDTRIGEECTPSTSKGYVDIGLLNPCEHFDHVCVEDPLSSIGGTCVEIRSEVSANLDRELMEVLDRRLTECKYRNGTVGKKCSGLRACHGLSTQVRNKIGCGSCNGYGACIGLTVPETTSNESCVGMPGTSSVHEMSCNGGQSCRYDAELGNFNTSVSIADQSCNEYYACSYILGTAIIGHDSCNGVSACMGLKGTSSIGVKSCDKDNACKYMSGATLIGNGSCSKAHSCKNLSGQHTFIGNSACIGFFACSYASSPNMTILDNACTNSSACSRASGNYIMIEQRSCQGNKACSYAYADYIMLKQGACSATYACTKFSISGDVYVGMDSCSIINACQNVAGSTRLGNSSCLGAYACSSTNGNLTVRDGSCIGTDACRFTYGEALIYSGSCQGYKACSQAKISGSLTVKENSCTEAHACSLIIGDALIHKGSCRGINACNNVTGTALIGNSSCTSMNTCGRVGHDGNLTVFGNSCTSESSCSYIYNKAVIYSGSCHARWGCADVLGRMTVRETSCNSERACRDIKSSTFIDKKSCNDLNSCSNMHDTIKIGSDSCNAAYACNKLWGNTTIFTGSCSGPHSCSDLVKGASIGTDSCLDPYACQGSEAIIVRNDSCVGDNSCSFTKGFTQIDSFSCIGVNACAGLTLGTISVSACQGVGACSRPVSMQSLTPTQSPTESETMYTFPSLSPTWNPATQSSSWNPTTYEYDFRDNGPSFNDNNHHFSTKSTLKRSRFTVGSDSCNGCYACVNGTGSVTVGHDSCLGFSACGAIAGNVTIANNSCYGLKACSNITNASTIQIANGACIGAQSCMSVSGYSTVLNESCKGPQACIEMQNGNVSYNSCAQRRACSKLQAGNVGSFSCQGYFSCNSAGIVSSSEIGQNSCNAAKACQNNSAHIGDCLCLTHNECIDNKTPIYSDGCAPSLSPAPSSSPLPSNSPSSSKIPNAFPTANPSVSANPSDSPSSSPSMCGYRKVQKIKIQSTTAEMIQMFEVNVMSHDGLNIALGKSANQSSTFCAKFRGVGFDATLAVDGKNNTFSHTADSSSWWEVNLGGITSEEISSIDILNRWCGSPRDEPGCLCRLSYATVSLLDENDVVVASDSTSNTCDVAKVELNLDPCEPAAPTKSPALASESCFPRARKVKLQKAISGAHIQLFELRAISIMGINVAQGKTASQSSTFGSPSGKSSFSASSVIDGDMNTFSHTGSKDTQPWLEIDLESIYEISSVQLLNRWCGAPSDPSNCLCRLSGAILSLVDDFGEEITSTTVGNTCGLSDLEFIFDQWPEFCQDPTTSPTKSNSPSSSPSASLVPSTSLMPSPAPTVLLAVKFVKISLYGFDRIINLVEVQVYDSKNKNRALGSSGGIAKQSTTFKSNNSLCRAFIAIDGNTVENATRACNGISRTDDKQRDAWWQVELRYLSTISRVVIHNILSYSSERLSHATVTLMDEKKNIVGQVLDIGNTKYMGVITLRSTDFSSPKPTTDGSQLAVFDDRFGAPHCNTSATICDTGSLVRGRGSMKPKEDNLPNTIDGCADGSDGLYYSDESLERIVLRSGEVNEDDSDEMLFMGGRATIVATAFVYSDVYDLCDFFYANDASNPIWNYIGTLEPEPGAKEEQQLKMAFTIPDGSETQAVRVQFRYSEDQNNITDPCVDGEYNDRDDLVFTAASHPSTSPSVSLAPSISASPSLSPTLSLSPTDTTSPSASISASQLAVFDGGFWAPRCKTYAASCDTGSLVRGRGSMKPKEDNLPNTIDGCADGSDGLYYSDESLERIVLRSGEVNEDNSDEMLFIGSRATIVAKVFVYSDVDDLCDFFYANNASNPIWNYIGTLEPPSEGLHELKMAFTIPDGSETQAVRVQFRYSEDQNNTIDPCVDGEYNDRDDLVFTTASHPSTSPSVSLAPSISASPSLWPTDTTSPSASISASPSLWPTDMPSLSPSVSASPSMWPTDTPSPSTSMTPTVFLPAAKFVKISLSGQRTINVFEVQVFDNTNTNRAIGSSGAIARQSATYLWNYITPCNASIAIDGNTVEDGTLPCYGLAHTENQDPWWQVEMLGTYKVSSIVIYNRISCCSDRLSHASVSLFDANGKSVGQIFDIGDTTNKQVITLDSDDLDDTPSARPSAPPSFSFSPSVSGRPSTHPTITSAPSISALPTVRLCFPNVQMVKLQLFDTTVYIHLFELQIMDKNGVNIAVGKAASQSSTYYENGVAMTASRAVDSDLSTFSHTVGGDQNPWLQIGLGSSSNRVKSIVILNRWCIDPNDPDKCLCRLSQAILSLTDHNGAVIGSYSTGNTCAKKTVEFHFSAASEFCLAEAGSLANWALVWHKNDHAEGLLFHGESDARYAYDNAVSSMWAKRLIRKDGVIVKQYGWGNDDIIWCQMMDWADKALSTGILPVQNAYEPDRCFNHQCDVDVCTPDDYTKWFPFAGSLGQTGQMEFEVKGNHDAHVALGSSSIQLTGRQIKDHYEVVIGGWDNSYSELRLVSNVSMKSGDVATGCVGVGGSPLNSDEFRKFRLAWSDTRLILSRWNGNDFVSMLELDISSKKYEIDRALVMTGYGGSYGEWNLISTTVASLSPSVSSMPSTHPTITSAPSTVCFPRVQKVKLQLFNTTSYIHVFELQIMDETGKNIAVGKAASQSSTYYEKGVAMAASRAVDSKSSTYSQTDKDDHNPWLEIDLGKSSNRVKSIIILNRWCNNPRDPDKCLCRLSQAILSLIDHTGAAIRSYSTVNTCAKEKIEFDVSGAPAFCLTEAGSLAQHEKKNVRKLKPKPCKNG</sequence>
<dbReference type="SUPFAM" id="SSF49785">
    <property type="entry name" value="Galactose-binding domain-like"/>
    <property type="match status" value="6"/>
</dbReference>
<dbReference type="Pfam" id="PF24646">
    <property type="entry name" value="DUF7640"/>
    <property type="match status" value="4"/>
</dbReference>
<feature type="compositionally biased region" description="Low complexity" evidence="1">
    <location>
        <begin position="1183"/>
        <end position="1198"/>
    </location>
</feature>
<dbReference type="Pfam" id="PF12248">
    <property type="entry name" value="Methyltransf_FA"/>
    <property type="match status" value="1"/>
</dbReference>
<dbReference type="InterPro" id="IPR051941">
    <property type="entry name" value="BG_Antigen-Binding_Lectin"/>
</dbReference>
<feature type="region of interest" description="Disordered" evidence="1">
    <location>
        <begin position="2134"/>
        <end position="2153"/>
    </location>
</feature>
<evidence type="ECO:0000313" key="5">
    <source>
        <dbReference type="EMBL" id="KAL3776676.1"/>
    </source>
</evidence>
<evidence type="ECO:0000313" key="6">
    <source>
        <dbReference type="Proteomes" id="UP001530400"/>
    </source>
</evidence>
<feature type="compositionally biased region" description="Low complexity" evidence="1">
    <location>
        <begin position="1158"/>
        <end position="1172"/>
    </location>
</feature>
<feature type="compositionally biased region" description="Low complexity" evidence="1">
    <location>
        <begin position="2340"/>
        <end position="2362"/>
    </location>
</feature>
<feature type="domain" description="DUF7640" evidence="4">
    <location>
        <begin position="598"/>
        <end position="695"/>
    </location>
</feature>
<feature type="region of interest" description="Disordered" evidence="1">
    <location>
        <begin position="1519"/>
        <end position="1541"/>
    </location>
</feature>
<dbReference type="Pfam" id="PF22633">
    <property type="entry name" value="F5_F8_type_C_2"/>
    <property type="match status" value="2"/>
</dbReference>
<reference evidence="5 6" key="1">
    <citation type="submission" date="2024-10" db="EMBL/GenBank/DDBJ databases">
        <title>Updated reference genomes for cyclostephanoid diatoms.</title>
        <authorList>
            <person name="Roberts W.R."/>
            <person name="Alverson A.J."/>
        </authorList>
    </citation>
    <scope>NUCLEOTIDE SEQUENCE [LARGE SCALE GENOMIC DNA]</scope>
    <source>
        <strain evidence="5 6">AJA010-31</strain>
    </source>
</reference>
<feature type="region of interest" description="Disordered" evidence="1">
    <location>
        <begin position="2158"/>
        <end position="2179"/>
    </location>
</feature>